<dbReference type="Gene3D" id="3.40.50.720">
    <property type="entry name" value="NAD(P)-binding Rossmann-like Domain"/>
    <property type="match status" value="1"/>
</dbReference>
<feature type="active site" description="Proton donor; for dehydratase activity" evidence="5">
    <location>
        <position position="1127"/>
    </location>
</feature>
<dbReference type="InterPro" id="IPR018201">
    <property type="entry name" value="Ketoacyl_synth_AS"/>
</dbReference>
<dbReference type="PANTHER" id="PTHR43775">
    <property type="entry name" value="FATTY ACID SYNTHASE"/>
    <property type="match status" value="1"/>
</dbReference>
<dbReference type="CDD" id="cd08955">
    <property type="entry name" value="KR_2_FAS_SDR_x"/>
    <property type="match status" value="1"/>
</dbReference>
<dbReference type="Pfam" id="PF00698">
    <property type="entry name" value="Acyl_transf_1"/>
    <property type="match status" value="1"/>
</dbReference>
<proteinExistence type="predicted"/>
<evidence type="ECO:0000256" key="3">
    <source>
        <dbReference type="ARBA" id="ARBA00022679"/>
    </source>
</evidence>
<dbReference type="PROSITE" id="PS50075">
    <property type="entry name" value="CARRIER"/>
    <property type="match status" value="1"/>
</dbReference>
<dbReference type="InterPro" id="IPR014043">
    <property type="entry name" value="Acyl_transferase_dom"/>
</dbReference>
<dbReference type="Pfam" id="PF16197">
    <property type="entry name" value="KAsynt_C_assoc"/>
    <property type="match status" value="1"/>
</dbReference>
<feature type="region of interest" description="C-terminal hotdog fold" evidence="5">
    <location>
        <begin position="1068"/>
        <end position="1209"/>
    </location>
</feature>
<dbReference type="PROSITE" id="PS52019">
    <property type="entry name" value="PKS_MFAS_DH"/>
    <property type="match status" value="1"/>
</dbReference>
<dbReference type="FunFam" id="3.40.47.10:FF:000019">
    <property type="entry name" value="Polyketide synthase type I"/>
    <property type="match status" value="1"/>
</dbReference>
<dbReference type="SUPFAM" id="SSF47336">
    <property type="entry name" value="ACP-like"/>
    <property type="match status" value="1"/>
</dbReference>
<reference evidence="9 10" key="1">
    <citation type="submission" date="2014-04" db="EMBL/GenBank/DDBJ databases">
        <title>Genome assembly of Hyalangium minutum DSM 14724.</title>
        <authorList>
            <person name="Sharma G."/>
            <person name="Subramanian S."/>
        </authorList>
    </citation>
    <scope>NUCLEOTIDE SEQUENCE [LARGE SCALE GENOMIC DNA]</scope>
    <source>
        <strain evidence="9 10">DSM 14724</strain>
    </source>
</reference>
<keyword evidence="3" id="KW-0808">Transferase</keyword>
<dbReference type="InterPro" id="IPR020806">
    <property type="entry name" value="PKS_PP-bd"/>
</dbReference>
<dbReference type="STRING" id="394096.DB31_6165"/>
<dbReference type="InterPro" id="IPR049552">
    <property type="entry name" value="PKS_DH_N"/>
</dbReference>
<dbReference type="InterPro" id="IPR006162">
    <property type="entry name" value="Ppantetheine_attach_site"/>
</dbReference>
<dbReference type="InterPro" id="IPR020807">
    <property type="entry name" value="PKS_DH"/>
</dbReference>
<dbReference type="FunFam" id="3.40.366.10:FF:000002">
    <property type="entry name" value="Probable polyketide synthase 2"/>
    <property type="match status" value="1"/>
</dbReference>
<dbReference type="Pfam" id="PF14765">
    <property type="entry name" value="PS-DH"/>
    <property type="match status" value="1"/>
</dbReference>
<dbReference type="InterPro" id="IPR014031">
    <property type="entry name" value="Ketoacyl_synth_C"/>
</dbReference>
<dbReference type="InterPro" id="IPR009081">
    <property type="entry name" value="PP-bd_ACP"/>
</dbReference>
<dbReference type="InterPro" id="IPR020841">
    <property type="entry name" value="PKS_Beta-ketoAc_synthase_dom"/>
</dbReference>
<dbReference type="SUPFAM" id="SSF55048">
    <property type="entry name" value="Probable ACP-binding domain of malonyl-CoA ACP transacylase"/>
    <property type="match status" value="1"/>
</dbReference>
<dbReference type="PANTHER" id="PTHR43775:SF37">
    <property type="entry name" value="SI:DKEY-61P9.11"/>
    <property type="match status" value="1"/>
</dbReference>
<dbReference type="InterPro" id="IPR016035">
    <property type="entry name" value="Acyl_Trfase/lysoPLipase"/>
</dbReference>
<dbReference type="SMART" id="SM00825">
    <property type="entry name" value="PKS_KS"/>
    <property type="match status" value="1"/>
</dbReference>
<keyword evidence="1" id="KW-0596">Phosphopantetheine</keyword>
<dbReference type="SMART" id="SM01294">
    <property type="entry name" value="PKS_PP_betabranch"/>
    <property type="match status" value="1"/>
</dbReference>
<dbReference type="Gene3D" id="3.40.366.10">
    <property type="entry name" value="Malonyl-Coenzyme A Acyl Carrier Protein, domain 2"/>
    <property type="match status" value="1"/>
</dbReference>
<dbReference type="RefSeq" id="WP_052420712.1">
    <property type="nucleotide sequence ID" value="NZ_JMCB01000034.1"/>
</dbReference>
<dbReference type="Pfam" id="PF00550">
    <property type="entry name" value="PP-binding"/>
    <property type="match status" value="1"/>
</dbReference>
<dbReference type="Proteomes" id="UP000028725">
    <property type="component" value="Unassembled WGS sequence"/>
</dbReference>
<dbReference type="Gene3D" id="3.40.47.10">
    <property type="match status" value="1"/>
</dbReference>
<dbReference type="SMART" id="SM00827">
    <property type="entry name" value="PKS_AT"/>
    <property type="match status" value="1"/>
</dbReference>
<dbReference type="FunFam" id="3.30.70.250:FF:000003">
    <property type="entry name" value="Polyketide beta-ketoacyl synthase Pks3"/>
    <property type="match status" value="1"/>
</dbReference>
<dbReference type="Pfam" id="PF02801">
    <property type="entry name" value="Ketoacyl-synt_C"/>
    <property type="match status" value="1"/>
</dbReference>
<evidence type="ECO:0000256" key="5">
    <source>
        <dbReference type="PROSITE-ProRule" id="PRU01363"/>
    </source>
</evidence>
<dbReference type="Gene3D" id="1.10.1200.10">
    <property type="entry name" value="ACP-like"/>
    <property type="match status" value="1"/>
</dbReference>
<evidence type="ECO:0000256" key="4">
    <source>
        <dbReference type="ARBA" id="ARBA00054155"/>
    </source>
</evidence>
<evidence type="ECO:0000256" key="1">
    <source>
        <dbReference type="ARBA" id="ARBA00022450"/>
    </source>
</evidence>
<dbReference type="SMART" id="SM00823">
    <property type="entry name" value="PKS_PP"/>
    <property type="match status" value="1"/>
</dbReference>
<dbReference type="GO" id="GO:0031177">
    <property type="term" value="F:phosphopantetheine binding"/>
    <property type="evidence" value="ECO:0007669"/>
    <property type="project" value="InterPro"/>
</dbReference>
<dbReference type="InterPro" id="IPR001227">
    <property type="entry name" value="Ac_transferase_dom_sf"/>
</dbReference>
<dbReference type="SUPFAM" id="SSF53901">
    <property type="entry name" value="Thiolase-like"/>
    <property type="match status" value="1"/>
</dbReference>
<feature type="region of interest" description="N-terminal hotdog fold" evidence="5">
    <location>
        <begin position="925"/>
        <end position="1051"/>
    </location>
</feature>
<evidence type="ECO:0000313" key="10">
    <source>
        <dbReference type="Proteomes" id="UP000028725"/>
    </source>
</evidence>
<feature type="active site" description="Proton acceptor; for dehydratase activity" evidence="5">
    <location>
        <position position="956"/>
    </location>
</feature>
<evidence type="ECO:0000259" key="6">
    <source>
        <dbReference type="PROSITE" id="PS50075"/>
    </source>
</evidence>
<gene>
    <name evidence="9" type="ORF">DB31_6165</name>
</gene>
<organism evidence="9 10">
    <name type="scientific">Hyalangium minutum</name>
    <dbReference type="NCBI Taxonomy" id="394096"/>
    <lineage>
        <taxon>Bacteria</taxon>
        <taxon>Pseudomonadati</taxon>
        <taxon>Myxococcota</taxon>
        <taxon>Myxococcia</taxon>
        <taxon>Myxococcales</taxon>
        <taxon>Cystobacterineae</taxon>
        <taxon>Archangiaceae</taxon>
        <taxon>Hyalangium</taxon>
    </lineage>
</organism>
<dbReference type="CDD" id="cd00833">
    <property type="entry name" value="PKS"/>
    <property type="match status" value="1"/>
</dbReference>
<dbReference type="PROSITE" id="PS00606">
    <property type="entry name" value="KS3_1"/>
    <property type="match status" value="1"/>
</dbReference>
<protein>
    <submittedName>
        <fullName evidence="9">Malonyl CoA-acyl carrier protein transacylase</fullName>
    </submittedName>
</protein>
<evidence type="ECO:0000313" key="9">
    <source>
        <dbReference type="EMBL" id="KFE58868.1"/>
    </source>
</evidence>
<dbReference type="Gene3D" id="3.30.70.3290">
    <property type="match status" value="1"/>
</dbReference>
<dbReference type="Pfam" id="PF21089">
    <property type="entry name" value="PKS_DH_N"/>
    <property type="match status" value="1"/>
</dbReference>
<accession>A0A085VTV5</accession>
<dbReference type="SMART" id="SM00822">
    <property type="entry name" value="PKS_KR"/>
    <property type="match status" value="1"/>
</dbReference>
<dbReference type="Gene3D" id="3.10.129.120">
    <property type="match status" value="1"/>
</dbReference>
<dbReference type="InterPro" id="IPR036736">
    <property type="entry name" value="ACP-like_sf"/>
</dbReference>
<comment type="caution">
    <text evidence="9">The sequence shown here is derived from an EMBL/GenBank/DDBJ whole genome shotgun (WGS) entry which is preliminary data.</text>
</comment>
<keyword evidence="2" id="KW-0597">Phosphoprotein</keyword>
<dbReference type="PATRIC" id="fig|394096.3.peg.8882"/>
<name>A0A085VTV5_9BACT</name>
<dbReference type="InterPro" id="IPR016039">
    <property type="entry name" value="Thiolase-like"/>
</dbReference>
<feature type="domain" description="Ketosynthase family 3 (KS3)" evidence="7">
    <location>
        <begin position="30"/>
        <end position="457"/>
    </location>
</feature>
<feature type="domain" description="Carrier" evidence="6">
    <location>
        <begin position="1731"/>
        <end position="1808"/>
    </location>
</feature>
<dbReference type="OrthoDB" id="5476655at2"/>
<dbReference type="Pfam" id="PF00109">
    <property type="entry name" value="ketoacyl-synt"/>
    <property type="match status" value="1"/>
</dbReference>
<evidence type="ECO:0000256" key="2">
    <source>
        <dbReference type="ARBA" id="ARBA00022553"/>
    </source>
</evidence>
<comment type="function">
    <text evidence="4">Involved in production of the polyketide antibiotic thailandamide.</text>
</comment>
<evidence type="ECO:0000259" key="8">
    <source>
        <dbReference type="PROSITE" id="PS52019"/>
    </source>
</evidence>
<dbReference type="EMBL" id="JMCB01000034">
    <property type="protein sequence ID" value="KFE58868.1"/>
    <property type="molecule type" value="Genomic_DNA"/>
</dbReference>
<dbReference type="GO" id="GO:0006633">
    <property type="term" value="P:fatty acid biosynthetic process"/>
    <property type="evidence" value="ECO:0007669"/>
    <property type="project" value="InterPro"/>
</dbReference>
<sequence length="1829" mass="194863">MAPQKPAPSPLQQAFFVIRDLESKVAALTSEPIAIVGMACRFPGGSNTPEAFWDLLEKGRDGVVDVPANRWDVGATFDPDPDAPGKMYTRQAGFLGPIDQFDARFFGISPREAIHMDPQQRLLLEVSWEALERAGVAPGGLSETRTGVFVGASPSDYAQLHFHAGDPSVIDVYDGTGNASCFTAGRLSYVLGVQGPSLMVDTACSSSLVAVHLACRSLRSGECDVALAGGVQLMVTPETFIFLSRARALAPDGRCKPFDASANGYGRGEGCGVVVLKRLSAAQAAGDRILAVIRGSAVNHDGPSSGLTVPNGRAQQALLRSALETAGVSPTDVGYVEAHGTGTSLGDPIEADALAAVLGTGRSPQKPLWIGSVKSNIGHLESAAGIAGLMKAVLTLKHRMVPPSLHFSRPNPHIAWDELPLRVPTAPMAWEENGKPRIAGVSSFGLSGTNAHIVLEEAPSTESPAVNSAEGPRVLSLSGRSPSALEALASSWSEALKSPSLEGSLEAIAYTAGVRRTHHEHRLAVIGSTRAEWATGLEAFLRGAAHPGVVSGHAEPGAPAKVVFIFPGQGSQWIGMGRELMASEPVFREALSACAEAFRPYAQFSLLEVLQASDTAQLERIDVIQPVLFAIEVGLAKLWRAWGVEPAAVVGHSMGEVAAAHIAGALSLEDAARVICERSKLMLRLRGAGAMAVVELPADEAEAALGSEKDRVSIAASNSPRSTVLSGDTAAIDALVKRFEALGVFARRVKVDVASHSSQVDPILEELRGKLAGLQPRPGILPLFSTVTRERTDGASFDAGYWVRNLRDPVHFSHAIQSLQQSGHTLFLEISPHPILLASVEQTLKGNTAARVLPSLRRERPERSSLLESLATLYTRGYALDWRKLHSAPLPVVGMPTYPWQRERLWVSRPARQGTAVDVDTSAVRPLAGDRLLTPGEEIHFVRKVSGVDMPYLEDHRVFGEVVVPGAFHLATLLSVADELVGPGGCVVEALAFAQALVLAEQEAPSVHLTATPVGDGRMRIRRASLDPEQGRAGKWRDHATATLAPLGSARAPDASVRPGLELASKQVVEADTAAFYAGVSSRGIELGPSFRWIRKLWVGPGESLALLEAPASLQGPKLPVHPARMDAVFQAFAAAVPDSSTTTFVPFGLERLVFHGAPEGAWWCHATCRPEQGGELWTGDVRLYAEDGRAIAHLEGLRMKRASREAFLQRGGNKPVWADWLFEQRWERQSVPGTASAPTSPGRWLLFADRHGVTTGLAAKLTAQGETCVTVTPGLRYERLSDTAYTVALESAGDFPRVLAAAQEGGPLRGVVFLWGLDCEPPTETGLAWLADAEARGCGGLLHVVQALASSSFRNPPRLTVVTRGAQSLGDEGPVPAAQTMLWGMARSLAYEQDAFGLARIDLPPSSDAGVLDALARELVAPDGEEELLLRGSDRYRGRFSRCSELGTASTELRIREDASYLITGGLGGLGLSVARWLVGRGARHLVLVARGGARTPEQHEALAALKELGAEATVVQADVADPAQLSHALNEAGRRAPLRGVIHAAGVLDDGFVAQQTVERLRRVMAPKAAGAWNLHTLTRDLDFFVLYSSAASLVGSPGQSNYGAANAFLDGLAWHRRSLGLPALSINWGAFSEVGLAAQQENRGERLGKRGFGAISPEAGLEALAGLLQSRLTQVAVTPLDARQWVEFYPQLASSKRFSESVREARRTRRATADGATLESLRAAAPKERLGMLEGLVRDQVAQVLRLESSSIERQTPFKTLGFDSLMGLELRNRLEATLGLTLSATLVWTYPTLETLAPHLADKLGLSQSAEPQPTHLVAVHGTLE</sequence>
<dbReference type="InterPro" id="IPR016036">
    <property type="entry name" value="Malonyl_transacylase_ACP-bd"/>
</dbReference>
<dbReference type="PROSITE" id="PS00012">
    <property type="entry name" value="PHOSPHOPANTETHEINE"/>
    <property type="match status" value="1"/>
</dbReference>
<dbReference type="GO" id="GO:0004315">
    <property type="term" value="F:3-oxoacyl-[acyl-carrier-protein] synthase activity"/>
    <property type="evidence" value="ECO:0007669"/>
    <property type="project" value="InterPro"/>
</dbReference>
<dbReference type="PROSITE" id="PS52004">
    <property type="entry name" value="KS3_2"/>
    <property type="match status" value="1"/>
</dbReference>
<dbReference type="InterPro" id="IPR057326">
    <property type="entry name" value="KR_dom"/>
</dbReference>
<dbReference type="Gene3D" id="3.10.129.10">
    <property type="entry name" value="Hotdog Thioesterase"/>
    <property type="match status" value="1"/>
</dbReference>
<dbReference type="GO" id="GO:0004312">
    <property type="term" value="F:fatty acid synthase activity"/>
    <property type="evidence" value="ECO:0007669"/>
    <property type="project" value="TreeGrafter"/>
</dbReference>
<dbReference type="InterPro" id="IPR049900">
    <property type="entry name" value="PKS_mFAS_DH"/>
</dbReference>
<dbReference type="InterPro" id="IPR032821">
    <property type="entry name" value="PKS_assoc"/>
</dbReference>
<dbReference type="SUPFAM" id="SSF52151">
    <property type="entry name" value="FabD/lysophospholipase-like"/>
    <property type="match status" value="1"/>
</dbReference>
<feature type="domain" description="PKS/mFAS DH" evidence="8">
    <location>
        <begin position="925"/>
        <end position="1209"/>
    </location>
</feature>
<dbReference type="InterPro" id="IPR013968">
    <property type="entry name" value="PKS_KR"/>
</dbReference>
<dbReference type="InterPro" id="IPR014030">
    <property type="entry name" value="Ketoacyl_synth_N"/>
</dbReference>
<dbReference type="SMART" id="SM00826">
    <property type="entry name" value="PKS_DH"/>
    <property type="match status" value="1"/>
</dbReference>
<evidence type="ECO:0000259" key="7">
    <source>
        <dbReference type="PROSITE" id="PS52004"/>
    </source>
</evidence>
<dbReference type="InterPro" id="IPR050091">
    <property type="entry name" value="PKS_NRPS_Biosynth_Enz"/>
</dbReference>
<dbReference type="InterPro" id="IPR036291">
    <property type="entry name" value="NAD(P)-bd_dom_sf"/>
</dbReference>
<dbReference type="InterPro" id="IPR049551">
    <property type="entry name" value="PKS_DH_C"/>
</dbReference>
<dbReference type="SUPFAM" id="SSF51735">
    <property type="entry name" value="NAD(P)-binding Rossmann-fold domains"/>
    <property type="match status" value="2"/>
</dbReference>
<keyword evidence="10" id="KW-1185">Reference proteome</keyword>
<dbReference type="Pfam" id="PF08659">
    <property type="entry name" value="KR"/>
    <property type="match status" value="1"/>
</dbReference>